<keyword evidence="2" id="KW-0067">ATP-binding</keyword>
<feature type="compositionally biased region" description="Basic and acidic residues" evidence="3">
    <location>
        <begin position="79"/>
        <end position="90"/>
    </location>
</feature>
<feature type="region of interest" description="Disordered" evidence="3">
    <location>
        <begin position="75"/>
        <end position="139"/>
    </location>
</feature>
<evidence type="ECO:0000256" key="3">
    <source>
        <dbReference type="SAM" id="MobiDB-lite"/>
    </source>
</evidence>
<dbReference type="InterPro" id="IPR029067">
    <property type="entry name" value="CDC48_domain_2-like_sf"/>
</dbReference>
<sequence length="139" mass="15070">MGCGLLSIARAAQRLACTLIVMADVLLQGDIFSKPAALAMPAIDFIVTDVDPPDYCIVAPDTRVALAQLSGEQGVTKNQDVRGRQQREAAKQTSSARQLPSDQQREAAAQRQQREAAAQRQQREAVERQQREAARATAA</sequence>
<name>A0A9D4TRX3_CHLVU</name>
<feature type="compositionally biased region" description="Low complexity" evidence="3">
    <location>
        <begin position="106"/>
        <end position="120"/>
    </location>
</feature>
<keyword evidence="4" id="KW-0732">Signal</keyword>
<feature type="chain" id="PRO_5038876698" evidence="4">
    <location>
        <begin position="24"/>
        <end position="139"/>
    </location>
</feature>
<organism evidence="5 6">
    <name type="scientific">Chlorella vulgaris</name>
    <name type="common">Green alga</name>
    <dbReference type="NCBI Taxonomy" id="3077"/>
    <lineage>
        <taxon>Eukaryota</taxon>
        <taxon>Viridiplantae</taxon>
        <taxon>Chlorophyta</taxon>
        <taxon>core chlorophytes</taxon>
        <taxon>Trebouxiophyceae</taxon>
        <taxon>Chlorellales</taxon>
        <taxon>Chlorellaceae</taxon>
        <taxon>Chlorella clade</taxon>
        <taxon>Chlorella</taxon>
    </lineage>
</organism>
<evidence type="ECO:0000313" key="5">
    <source>
        <dbReference type="EMBL" id="KAI3432706.1"/>
    </source>
</evidence>
<feature type="compositionally biased region" description="Basic and acidic residues" evidence="3">
    <location>
        <begin position="121"/>
        <end position="139"/>
    </location>
</feature>
<dbReference type="AlphaFoldDB" id="A0A9D4TRX3"/>
<dbReference type="Proteomes" id="UP001055712">
    <property type="component" value="Unassembled WGS sequence"/>
</dbReference>
<reference evidence="5" key="2">
    <citation type="submission" date="2020-11" db="EMBL/GenBank/DDBJ databases">
        <authorList>
            <person name="Cecchin M."/>
            <person name="Marcolungo L."/>
            <person name="Rossato M."/>
            <person name="Girolomoni L."/>
            <person name="Cosentino E."/>
            <person name="Cuine S."/>
            <person name="Li-Beisson Y."/>
            <person name="Delledonne M."/>
            <person name="Ballottari M."/>
        </authorList>
    </citation>
    <scope>NUCLEOTIDE SEQUENCE</scope>
    <source>
        <strain evidence="5">211/11P</strain>
        <tissue evidence="5">Whole cell</tissue>
    </source>
</reference>
<evidence type="ECO:0000256" key="1">
    <source>
        <dbReference type="ARBA" id="ARBA00022741"/>
    </source>
</evidence>
<evidence type="ECO:0000256" key="4">
    <source>
        <dbReference type="SAM" id="SignalP"/>
    </source>
</evidence>
<proteinExistence type="predicted"/>
<gene>
    <name evidence="5" type="ORF">D9Q98_004249</name>
</gene>
<dbReference type="EMBL" id="SIDB01000005">
    <property type="protein sequence ID" value="KAI3432706.1"/>
    <property type="molecule type" value="Genomic_DNA"/>
</dbReference>
<dbReference type="SUPFAM" id="SSF54585">
    <property type="entry name" value="Cdc48 domain 2-like"/>
    <property type="match status" value="1"/>
</dbReference>
<reference evidence="5" key="1">
    <citation type="journal article" date="2019" name="Plant J.">
        <title>Chlorella vulgaris genome assembly and annotation reveals the molecular basis for metabolic acclimation to high light conditions.</title>
        <authorList>
            <person name="Cecchin M."/>
            <person name="Marcolungo L."/>
            <person name="Rossato M."/>
            <person name="Girolomoni L."/>
            <person name="Cosentino E."/>
            <person name="Cuine S."/>
            <person name="Li-Beisson Y."/>
            <person name="Delledonne M."/>
            <person name="Ballottari M."/>
        </authorList>
    </citation>
    <scope>NUCLEOTIDE SEQUENCE</scope>
    <source>
        <strain evidence="5">211/11P</strain>
    </source>
</reference>
<evidence type="ECO:0000313" key="6">
    <source>
        <dbReference type="Proteomes" id="UP001055712"/>
    </source>
</evidence>
<keyword evidence="1" id="KW-0547">Nucleotide-binding</keyword>
<evidence type="ECO:0000256" key="2">
    <source>
        <dbReference type="ARBA" id="ARBA00022840"/>
    </source>
</evidence>
<feature type="signal peptide" evidence="4">
    <location>
        <begin position="1"/>
        <end position="23"/>
    </location>
</feature>
<feature type="compositionally biased region" description="Polar residues" evidence="3">
    <location>
        <begin position="91"/>
        <end position="102"/>
    </location>
</feature>
<protein>
    <submittedName>
        <fullName evidence="5">Uncharacterized protein</fullName>
    </submittedName>
</protein>
<comment type="caution">
    <text evidence="5">The sequence shown here is derived from an EMBL/GenBank/DDBJ whole genome shotgun (WGS) entry which is preliminary data.</text>
</comment>
<accession>A0A9D4TRX3</accession>
<keyword evidence="6" id="KW-1185">Reference proteome</keyword>
<dbReference type="GO" id="GO:0005524">
    <property type="term" value="F:ATP binding"/>
    <property type="evidence" value="ECO:0007669"/>
    <property type="project" value="UniProtKB-KW"/>
</dbReference>